<organism evidence="2">
    <name type="scientific">hydrothermal vent metagenome</name>
    <dbReference type="NCBI Taxonomy" id="652676"/>
    <lineage>
        <taxon>unclassified sequences</taxon>
        <taxon>metagenomes</taxon>
        <taxon>ecological metagenomes</taxon>
    </lineage>
</organism>
<evidence type="ECO:0000313" key="2">
    <source>
        <dbReference type="EMBL" id="VAX01796.1"/>
    </source>
</evidence>
<protein>
    <recommendedName>
        <fullName evidence="1">Peptidase C45 hydrolase domain-containing protein</fullName>
    </recommendedName>
</protein>
<dbReference type="Gene3D" id="3.60.60.10">
    <property type="entry name" value="Penicillin V Acylase, Chain A"/>
    <property type="match status" value="1"/>
</dbReference>
<evidence type="ECO:0000259" key="1">
    <source>
        <dbReference type="Pfam" id="PF03417"/>
    </source>
</evidence>
<feature type="domain" description="Peptidase C45 hydrolase" evidence="1">
    <location>
        <begin position="118"/>
        <end position="324"/>
    </location>
</feature>
<reference evidence="2" key="1">
    <citation type="submission" date="2018-06" db="EMBL/GenBank/DDBJ databases">
        <authorList>
            <person name="Zhirakovskaya E."/>
        </authorList>
    </citation>
    <scope>NUCLEOTIDE SEQUENCE</scope>
</reference>
<dbReference type="EMBL" id="UOFW01000001">
    <property type="protein sequence ID" value="VAX01796.1"/>
    <property type="molecule type" value="Genomic_DNA"/>
</dbReference>
<accession>A0A3B1A7S2</accession>
<gene>
    <name evidence="2" type="ORF">MNBD_ALPHA03-1243</name>
</gene>
<dbReference type="InterPro" id="IPR005079">
    <property type="entry name" value="Peptidase_C45_hydrolase"/>
</dbReference>
<sequence>MFSDAVELDWLQISGSPYEIGYALGEKGKNAIHTHLIRSDLWSNIICKKHRSVLKCMADNTIKLFPNIYEELKGLADGLELPFEQVFAWNCRGDLLGNTSDGCTSVMVPAQTSFDRIIIAHNEDGLPFFDKKCFITQVNGLNGFFSFCYPGSIPGHTFALTNSGIAMAANNLRLINTKPKIPRMVLGRALLNCKTLNEARKLLKTAPISGGFHYSLAQRGDKRLISLEFGGGAYYETIVETPSFHANHAILGRRGHQRQIITKSSLDRQSRGDFLIAKLFNDPIAILRDKAENELPIWRREPDDPDDENTLASVVFEVTSSEISWTIYSGASINRLYESQTEKENKNSAISSECQTITRTTRRNKTG</sequence>
<dbReference type="Pfam" id="PF03417">
    <property type="entry name" value="AAT"/>
    <property type="match status" value="1"/>
</dbReference>
<dbReference type="InterPro" id="IPR047794">
    <property type="entry name" value="C45_proenzyme-like"/>
</dbReference>
<dbReference type="AlphaFoldDB" id="A0A3B1A7S2"/>
<name>A0A3B1A7S2_9ZZZZ</name>
<dbReference type="PANTHER" id="PTHR34180">
    <property type="entry name" value="PEPTIDASE C45"/>
    <property type="match status" value="1"/>
</dbReference>
<proteinExistence type="predicted"/>
<dbReference type="NCBIfam" id="NF040521">
    <property type="entry name" value="C45_proenzyme"/>
    <property type="match status" value="1"/>
</dbReference>
<dbReference type="PANTHER" id="PTHR34180:SF1">
    <property type="entry name" value="BETA-ALANYL-DOPAMINE_CARCININE HYDROLASE"/>
    <property type="match status" value="1"/>
</dbReference>
<dbReference type="InterPro" id="IPR047801">
    <property type="entry name" value="Peptidase_C45"/>
</dbReference>